<proteinExistence type="predicted"/>
<feature type="compositionally biased region" description="Basic and acidic residues" evidence="1">
    <location>
        <begin position="229"/>
        <end position="238"/>
    </location>
</feature>
<accession>A0A643F599</accession>
<organism evidence="2">
    <name type="scientific">Brucella pituitosa</name>
    <dbReference type="NCBI Taxonomy" id="571256"/>
    <lineage>
        <taxon>Bacteria</taxon>
        <taxon>Pseudomonadati</taxon>
        <taxon>Pseudomonadota</taxon>
        <taxon>Alphaproteobacteria</taxon>
        <taxon>Hyphomicrobiales</taxon>
        <taxon>Brucellaceae</taxon>
        <taxon>Brucella/Ochrobactrum group</taxon>
        <taxon>Brucella</taxon>
    </lineage>
</organism>
<gene>
    <name evidence="2" type="ORF">F7Q93_02580</name>
</gene>
<feature type="region of interest" description="Disordered" evidence="1">
    <location>
        <begin position="120"/>
        <end position="172"/>
    </location>
</feature>
<protein>
    <submittedName>
        <fullName evidence="2">DUF1376 domain-containing protein</fullName>
    </submittedName>
</protein>
<name>A0A643F599_9HYPH</name>
<dbReference type="AlphaFoldDB" id="A0A643F599"/>
<evidence type="ECO:0000313" key="2">
    <source>
        <dbReference type="EMBL" id="KAB0573396.1"/>
    </source>
</evidence>
<dbReference type="InterPro" id="IPR010781">
    <property type="entry name" value="DUF1376"/>
</dbReference>
<evidence type="ECO:0000256" key="1">
    <source>
        <dbReference type="SAM" id="MobiDB-lite"/>
    </source>
</evidence>
<dbReference type="EMBL" id="VZPE01000001">
    <property type="protein sequence ID" value="KAB0573396.1"/>
    <property type="molecule type" value="Genomic_DNA"/>
</dbReference>
<dbReference type="Pfam" id="PF07120">
    <property type="entry name" value="DUF1376"/>
    <property type="match status" value="1"/>
</dbReference>
<feature type="region of interest" description="Disordered" evidence="1">
    <location>
        <begin position="229"/>
        <end position="299"/>
    </location>
</feature>
<reference evidence="2" key="1">
    <citation type="submission" date="2019-09" db="EMBL/GenBank/DDBJ databases">
        <title>Draft genome sequences of 48 bacterial type strains from the CCUG.</title>
        <authorList>
            <person name="Tunovic T."/>
            <person name="Pineiro-Iglesias B."/>
            <person name="Unosson C."/>
            <person name="Inganas E."/>
            <person name="Ohlen M."/>
            <person name="Cardew S."/>
            <person name="Jensie-Markopoulos S."/>
            <person name="Salva-Serra F."/>
            <person name="Jaen-Luchoro D."/>
            <person name="Karlsson R."/>
            <person name="Svensson-Stadler L."/>
            <person name="Chun J."/>
            <person name="Moore E."/>
        </authorList>
    </citation>
    <scope>NUCLEOTIDE SEQUENCE</scope>
    <source>
        <strain evidence="2">CCUG 50899</strain>
    </source>
</reference>
<comment type="caution">
    <text evidence="2">The sequence shown here is derived from an EMBL/GenBank/DDBJ whole genome shotgun (WGS) entry which is preliminary data.</text>
</comment>
<sequence length="299" mass="33953">MGCRFERGMCRHLAACRGGSRSMNGLPYYKAYPRDFIEGTIGMSFELKAAYRLVLDLIYMQGGNLPDDARYISGLLGCTMRKWNVLRDELVSIGKIEITGEFLTNKRAVIELETLAKLQEKQSERASTPRKNKDLQKPRLSQPEPDTDNTSSLRSDVKAQAPAKAKRGSRLPDDFMADISEAVRLGLSEQDAHHEADKFRDYWNSQPGQRGVKLDWLATWRNWCRSAVERKPHRKEPPPKPSTPRNAGEAAYLELQRNGTDDISPEFKQLLFGSDTGRDRREPDTAEIITLESKRYGGF</sequence>